<dbReference type="InterPro" id="IPR014922">
    <property type="entry name" value="YdhG-like"/>
</dbReference>
<dbReference type="Pfam" id="PF08818">
    <property type="entry name" value="DUF1801"/>
    <property type="match status" value="1"/>
</dbReference>
<evidence type="ECO:0000259" key="1">
    <source>
        <dbReference type="Pfam" id="PF08818"/>
    </source>
</evidence>
<feature type="domain" description="YdhG-like" evidence="1">
    <location>
        <begin position="21"/>
        <end position="113"/>
    </location>
</feature>
<reference evidence="3" key="2">
    <citation type="submission" date="2020-06" db="EMBL/GenBank/DDBJ databases">
        <title>Isolation of Planomicrobium glaciei.</title>
        <authorList>
            <person name="Malisova L."/>
            <person name="Safrankova R."/>
            <person name="Jakubu V."/>
            <person name="Spanelova P."/>
        </authorList>
    </citation>
    <scope>NUCLEOTIDE SEQUENCE [LARGE SCALE GENOMIC DNA]</scope>
    <source>
        <strain evidence="3">NRL-ATB46093</strain>
    </source>
</reference>
<evidence type="ECO:0000313" key="2">
    <source>
        <dbReference type="EMBL" id="QKX50959.1"/>
    </source>
</evidence>
<accession>A0A7H8QAQ8</accession>
<sequence>MNVQLNPAVDQYIEELPEHVQQLAMELRGLIFEVSESMTEEIKWGKPSYSRDGLVCYLQTAKSHINFGFYQGAQLDDREGLLEGDGTKMRHIRVRKLADIQPGPFKNLIWEAIDFNQR</sequence>
<dbReference type="Gene3D" id="3.90.1150.200">
    <property type="match status" value="1"/>
</dbReference>
<keyword evidence="3" id="KW-1185">Reference proteome</keyword>
<evidence type="ECO:0000313" key="3">
    <source>
        <dbReference type="Proteomes" id="UP000509222"/>
    </source>
</evidence>
<dbReference type="Proteomes" id="UP000509222">
    <property type="component" value="Chromosome"/>
</dbReference>
<name>A0A7H8QAQ8_9BACL</name>
<dbReference type="EMBL" id="CP051177">
    <property type="protein sequence ID" value="QKX50959.1"/>
    <property type="molecule type" value="Genomic_DNA"/>
</dbReference>
<proteinExistence type="predicted"/>
<reference evidence="2 3" key="1">
    <citation type="submission" date="2020-04" db="EMBL/GenBank/DDBJ databases">
        <authorList>
            <person name="Pajer P."/>
            <person name="Broz P."/>
        </authorList>
    </citation>
    <scope>NUCLEOTIDE SEQUENCE [LARGE SCALE GENOMIC DNA]</scope>
    <source>
        <strain evidence="3">NRL-ATB46093</strain>
    </source>
</reference>
<gene>
    <name evidence="2" type="ORF">HF394_10395</name>
</gene>
<dbReference type="RefSeq" id="WP_036802247.1">
    <property type="nucleotide sequence ID" value="NZ_CP051177.1"/>
</dbReference>
<dbReference type="SUPFAM" id="SSF159888">
    <property type="entry name" value="YdhG-like"/>
    <property type="match status" value="1"/>
</dbReference>
<organism evidence="2 3">
    <name type="scientific">Planococcus glaciei</name>
    <dbReference type="NCBI Taxonomy" id="459472"/>
    <lineage>
        <taxon>Bacteria</taxon>
        <taxon>Bacillati</taxon>
        <taxon>Bacillota</taxon>
        <taxon>Bacilli</taxon>
        <taxon>Bacillales</taxon>
        <taxon>Caryophanaceae</taxon>
        <taxon>Planococcus</taxon>
    </lineage>
</organism>
<protein>
    <submittedName>
        <fullName evidence="2">DUF1801 domain-containing protein</fullName>
    </submittedName>
</protein>
<dbReference type="AlphaFoldDB" id="A0A7H8QAQ8"/>